<dbReference type="EnsemblPlants" id="Pp3c4_6740V3.1">
    <property type="protein sequence ID" value="PAC:32921279.CDS.1"/>
    <property type="gene ID" value="Pp3c4_6740"/>
</dbReference>
<reference evidence="1 3" key="2">
    <citation type="journal article" date="2018" name="Plant J.">
        <title>The Physcomitrella patens chromosome-scale assembly reveals moss genome structure and evolution.</title>
        <authorList>
            <person name="Lang D."/>
            <person name="Ullrich K.K."/>
            <person name="Murat F."/>
            <person name="Fuchs J."/>
            <person name="Jenkins J."/>
            <person name="Haas F.B."/>
            <person name="Piednoel M."/>
            <person name="Gundlach H."/>
            <person name="Van Bel M."/>
            <person name="Meyberg R."/>
            <person name="Vives C."/>
            <person name="Morata J."/>
            <person name="Symeonidi A."/>
            <person name="Hiss M."/>
            <person name="Muchero W."/>
            <person name="Kamisugi Y."/>
            <person name="Saleh O."/>
            <person name="Blanc G."/>
            <person name="Decker E.L."/>
            <person name="van Gessel N."/>
            <person name="Grimwood J."/>
            <person name="Hayes R.D."/>
            <person name="Graham S.W."/>
            <person name="Gunter L.E."/>
            <person name="McDaniel S.F."/>
            <person name="Hoernstein S.N.W."/>
            <person name="Larsson A."/>
            <person name="Li F.W."/>
            <person name="Perroud P.F."/>
            <person name="Phillips J."/>
            <person name="Ranjan P."/>
            <person name="Rokshar D.S."/>
            <person name="Rothfels C.J."/>
            <person name="Schneider L."/>
            <person name="Shu S."/>
            <person name="Stevenson D.W."/>
            <person name="Thummler F."/>
            <person name="Tillich M."/>
            <person name="Villarreal Aguilar J.C."/>
            <person name="Widiez T."/>
            <person name="Wong G.K."/>
            <person name="Wymore A."/>
            <person name="Zhang Y."/>
            <person name="Zimmer A.D."/>
            <person name="Quatrano R.S."/>
            <person name="Mayer K.F.X."/>
            <person name="Goodstein D."/>
            <person name="Casacuberta J.M."/>
            <person name="Vandepoele K."/>
            <person name="Reski R."/>
            <person name="Cuming A.C."/>
            <person name="Tuskan G.A."/>
            <person name="Maumus F."/>
            <person name="Salse J."/>
            <person name="Schmutz J."/>
            <person name="Rensing S.A."/>
        </authorList>
    </citation>
    <scope>NUCLEOTIDE SEQUENCE [LARGE SCALE GENOMIC DNA]</scope>
    <source>
        <strain evidence="2 3">cv. Gransden 2004</strain>
    </source>
</reference>
<evidence type="ECO:0000313" key="2">
    <source>
        <dbReference type="EnsemblPlants" id="PAC:32921279.CDS.1"/>
    </source>
</evidence>
<dbReference type="Gramene" id="Pp3c4_6740V3.3">
    <property type="protein sequence ID" value="PAC:32921281.CDS.1"/>
    <property type="gene ID" value="Pp3c4_6740"/>
</dbReference>
<sequence>MACSQVMATNPSNTLQQPTPDTCISLSLPSVPTHLYPRSPCCMLMLLHTHIGCASSGIFRRKLSSSWVLQGCSLRATWFDCSLRESS</sequence>
<dbReference type="Gramene" id="Pp3c4_6740V3.1">
    <property type="protein sequence ID" value="PAC:32921279.CDS.1"/>
    <property type="gene ID" value="Pp3c4_6740"/>
</dbReference>
<accession>A0A2K1KMG0</accession>
<proteinExistence type="predicted"/>
<dbReference type="EnsemblPlants" id="Pp3c4_6740V3.2">
    <property type="protein sequence ID" value="PAC:32921280.CDS.1"/>
    <property type="gene ID" value="Pp3c4_6740"/>
</dbReference>
<evidence type="ECO:0000313" key="3">
    <source>
        <dbReference type="Proteomes" id="UP000006727"/>
    </source>
</evidence>
<dbReference type="Proteomes" id="UP000006727">
    <property type="component" value="Chromosome 4"/>
</dbReference>
<evidence type="ECO:0000313" key="1">
    <source>
        <dbReference type="EMBL" id="PNR54968.1"/>
    </source>
</evidence>
<keyword evidence="3" id="KW-1185">Reference proteome</keyword>
<name>A0A2K1KMG0_PHYPA</name>
<dbReference type="EnsemblPlants" id="Pp3c4_6740V3.4">
    <property type="protein sequence ID" value="PAC:32921282.CDS.1"/>
    <property type="gene ID" value="Pp3c4_6740"/>
</dbReference>
<dbReference type="EMBL" id="ABEU02000004">
    <property type="protein sequence ID" value="PNR54968.1"/>
    <property type="molecule type" value="Genomic_DNA"/>
</dbReference>
<dbReference type="PaxDb" id="3218-PP1S143_19V6.1"/>
<gene>
    <name evidence="1" type="ORF">PHYPA_005861</name>
</gene>
<protein>
    <submittedName>
        <fullName evidence="1 2">Uncharacterized protein</fullName>
    </submittedName>
</protein>
<dbReference type="EnsemblPlants" id="Pp3c4_6740V3.3">
    <property type="protein sequence ID" value="PAC:32921281.CDS.1"/>
    <property type="gene ID" value="Pp3c4_6740"/>
</dbReference>
<reference evidence="2" key="3">
    <citation type="submission" date="2020-12" db="UniProtKB">
        <authorList>
            <consortium name="EnsemblPlants"/>
        </authorList>
    </citation>
    <scope>IDENTIFICATION</scope>
</reference>
<reference evidence="1 3" key="1">
    <citation type="journal article" date="2008" name="Science">
        <title>The Physcomitrella genome reveals evolutionary insights into the conquest of land by plants.</title>
        <authorList>
            <person name="Rensing S."/>
            <person name="Lang D."/>
            <person name="Zimmer A."/>
            <person name="Terry A."/>
            <person name="Salamov A."/>
            <person name="Shapiro H."/>
            <person name="Nishiyama T."/>
            <person name="Perroud P.-F."/>
            <person name="Lindquist E."/>
            <person name="Kamisugi Y."/>
            <person name="Tanahashi T."/>
            <person name="Sakakibara K."/>
            <person name="Fujita T."/>
            <person name="Oishi K."/>
            <person name="Shin-I T."/>
            <person name="Kuroki Y."/>
            <person name="Toyoda A."/>
            <person name="Suzuki Y."/>
            <person name="Hashimoto A."/>
            <person name="Yamaguchi K."/>
            <person name="Sugano A."/>
            <person name="Kohara Y."/>
            <person name="Fujiyama A."/>
            <person name="Anterola A."/>
            <person name="Aoki S."/>
            <person name="Ashton N."/>
            <person name="Barbazuk W.B."/>
            <person name="Barker E."/>
            <person name="Bennetzen J."/>
            <person name="Bezanilla M."/>
            <person name="Blankenship R."/>
            <person name="Cho S.H."/>
            <person name="Dutcher S."/>
            <person name="Estelle M."/>
            <person name="Fawcett J.A."/>
            <person name="Gundlach H."/>
            <person name="Hanada K."/>
            <person name="Heyl A."/>
            <person name="Hicks K.A."/>
            <person name="Hugh J."/>
            <person name="Lohr M."/>
            <person name="Mayer K."/>
            <person name="Melkozernov A."/>
            <person name="Murata T."/>
            <person name="Nelson D."/>
            <person name="Pils B."/>
            <person name="Prigge M."/>
            <person name="Reiss B."/>
            <person name="Renner T."/>
            <person name="Rombauts S."/>
            <person name="Rushton P."/>
            <person name="Sanderfoot A."/>
            <person name="Schween G."/>
            <person name="Shiu S.-H."/>
            <person name="Stueber K."/>
            <person name="Theodoulou F.L."/>
            <person name="Tu H."/>
            <person name="Van de Peer Y."/>
            <person name="Verrier P.J."/>
            <person name="Waters E."/>
            <person name="Wood A."/>
            <person name="Yang L."/>
            <person name="Cove D."/>
            <person name="Cuming A."/>
            <person name="Hasebe M."/>
            <person name="Lucas S."/>
            <person name="Mishler D.B."/>
            <person name="Reski R."/>
            <person name="Grigoriev I."/>
            <person name="Quatrano R.S."/>
            <person name="Boore J.L."/>
        </authorList>
    </citation>
    <scope>NUCLEOTIDE SEQUENCE [LARGE SCALE GENOMIC DNA]</scope>
    <source>
        <strain evidence="2 3">cv. Gransden 2004</strain>
    </source>
</reference>
<organism evidence="1">
    <name type="scientific">Physcomitrium patens</name>
    <name type="common">Spreading-leaved earth moss</name>
    <name type="synonym">Physcomitrella patens</name>
    <dbReference type="NCBI Taxonomy" id="3218"/>
    <lineage>
        <taxon>Eukaryota</taxon>
        <taxon>Viridiplantae</taxon>
        <taxon>Streptophyta</taxon>
        <taxon>Embryophyta</taxon>
        <taxon>Bryophyta</taxon>
        <taxon>Bryophytina</taxon>
        <taxon>Bryopsida</taxon>
        <taxon>Funariidae</taxon>
        <taxon>Funariales</taxon>
        <taxon>Funariaceae</taxon>
        <taxon>Physcomitrium</taxon>
    </lineage>
</organism>
<dbReference type="InParanoid" id="A0A2K1KMG0"/>
<dbReference type="Gramene" id="Pp3c4_6740V3.2">
    <property type="protein sequence ID" value="PAC:32921280.CDS.1"/>
    <property type="gene ID" value="Pp3c4_6740"/>
</dbReference>
<dbReference type="AlphaFoldDB" id="A0A2K1KMG0"/>
<dbReference type="Gramene" id="Pp3c4_6740V3.4">
    <property type="protein sequence ID" value="PAC:32921282.CDS.1"/>
    <property type="gene ID" value="Pp3c4_6740"/>
</dbReference>